<reference evidence="2 3" key="1">
    <citation type="submission" date="2020-04" db="EMBL/GenBank/DDBJ databases">
        <authorList>
            <person name="Wallbank WR R."/>
            <person name="Pardo Diaz C."/>
            <person name="Kozak K."/>
            <person name="Martin S."/>
            <person name="Jiggins C."/>
            <person name="Moest M."/>
            <person name="Warren A I."/>
            <person name="Byers J.R.P. K."/>
            <person name="Montejo-Kovacevich G."/>
            <person name="Yen C E."/>
        </authorList>
    </citation>
    <scope>NUCLEOTIDE SEQUENCE [LARGE SCALE GENOMIC DNA]</scope>
</reference>
<dbReference type="InterPro" id="IPR000477">
    <property type="entry name" value="RT_dom"/>
</dbReference>
<evidence type="ECO:0000259" key="1">
    <source>
        <dbReference type="PROSITE" id="PS50878"/>
    </source>
</evidence>
<keyword evidence="3" id="KW-1185">Reference proteome</keyword>
<protein>
    <recommendedName>
        <fullName evidence="1">Reverse transcriptase domain-containing protein</fullName>
    </recommendedName>
</protein>
<dbReference type="InterPro" id="IPR043502">
    <property type="entry name" value="DNA/RNA_pol_sf"/>
</dbReference>
<dbReference type="CDD" id="cd01650">
    <property type="entry name" value="RT_nLTR_like"/>
    <property type="match status" value="1"/>
</dbReference>
<dbReference type="SUPFAM" id="SSF56672">
    <property type="entry name" value="DNA/RNA polymerases"/>
    <property type="match status" value="1"/>
</dbReference>
<dbReference type="GO" id="GO:0071897">
    <property type="term" value="P:DNA biosynthetic process"/>
    <property type="evidence" value="ECO:0007669"/>
    <property type="project" value="UniProtKB-ARBA"/>
</dbReference>
<evidence type="ECO:0000313" key="2">
    <source>
        <dbReference type="EMBL" id="CAB3238271.1"/>
    </source>
</evidence>
<name>A0A8S0ZU36_ARCPL</name>
<sequence>METLLRPNKRKTHFIKVDYSSIYTDISNTDFSQIIDTSDPNVASEMLITRIGSLIQKHSRIMRTPSKQVIFKPWITKGLLRCIRNRDSMRTQLKINPDNYTLKVTYLRYRNFCNKLLKRLKHNYENNKLRKARNNPRSTWKIIKNITHTDSIKKSPTELLNIDRDNLTSVNRVNEYFSRIGSDLALQFSSNIQNNQLPNHNINANSLVLLPTDESEVELIIRSLRKDAAVGWDAIPAHLLQKCSNTLVPIITHICNISMAEGIFPKSFKRAVVHPIFKGGDRDSVNNYRPISVLPALSKILEKLLNTRLTNFLQKNSILAPNQFGFRVGMSTEDAVASLVDEIVNSLENGQKCLSIFLDLTKAFDTVSVPHLLRNMEGMGIRGYALGIFKDYLSDRTQCVKIDDIVSSSEPLLFGVPQGSILGPTLFLLYINSLCTLSLPYSSIITYADDTAILVRGSDWPLVFARAECALSRVMQWLSNNLLTLNLKKTTYITFSKTAKTQPPLETFNIRAHTCSTYTSTDTCNCPTILRSAHTKYLGVFVDSHISWKYQLSNVTARVRKMIYILKKLRYAADFDTLKSVYYALCQSVLTYCISIWGGAVKSYLLPLERAQRAVLKVMTFRPLRYSTAQLYHECELLTVRQLFVLETICRKHIGLEYDIEVTRKRRARKVCQAQSSRSALAARSFNVVSCHLYNVANEYCDIYPLTRSQCKKRVTIWLLSKSYEDTENLIKLSIL</sequence>
<dbReference type="OrthoDB" id="445826at2759"/>
<accession>A0A8S0ZU36</accession>
<dbReference type="Pfam" id="PF00078">
    <property type="entry name" value="RVT_1"/>
    <property type="match status" value="1"/>
</dbReference>
<organism evidence="2 3">
    <name type="scientific">Arctia plantaginis</name>
    <name type="common">Wood tiger moth</name>
    <name type="synonym">Phalaena plantaginis</name>
    <dbReference type="NCBI Taxonomy" id="874455"/>
    <lineage>
        <taxon>Eukaryota</taxon>
        <taxon>Metazoa</taxon>
        <taxon>Ecdysozoa</taxon>
        <taxon>Arthropoda</taxon>
        <taxon>Hexapoda</taxon>
        <taxon>Insecta</taxon>
        <taxon>Pterygota</taxon>
        <taxon>Neoptera</taxon>
        <taxon>Endopterygota</taxon>
        <taxon>Lepidoptera</taxon>
        <taxon>Glossata</taxon>
        <taxon>Ditrysia</taxon>
        <taxon>Noctuoidea</taxon>
        <taxon>Erebidae</taxon>
        <taxon>Arctiinae</taxon>
        <taxon>Arctia</taxon>
    </lineage>
</organism>
<gene>
    <name evidence="2" type="ORF">APLA_LOCUS7370</name>
</gene>
<dbReference type="Proteomes" id="UP000494106">
    <property type="component" value="Unassembled WGS sequence"/>
</dbReference>
<feature type="domain" description="Reverse transcriptase" evidence="1">
    <location>
        <begin position="257"/>
        <end position="542"/>
    </location>
</feature>
<dbReference type="PANTHER" id="PTHR33332">
    <property type="entry name" value="REVERSE TRANSCRIPTASE DOMAIN-CONTAINING PROTEIN"/>
    <property type="match status" value="1"/>
</dbReference>
<dbReference type="PROSITE" id="PS50878">
    <property type="entry name" value="RT_POL"/>
    <property type="match status" value="1"/>
</dbReference>
<dbReference type="AlphaFoldDB" id="A0A8S0ZU36"/>
<proteinExistence type="predicted"/>
<dbReference type="EMBL" id="CADEBC010000497">
    <property type="protein sequence ID" value="CAB3238271.1"/>
    <property type="molecule type" value="Genomic_DNA"/>
</dbReference>
<evidence type="ECO:0000313" key="3">
    <source>
        <dbReference type="Proteomes" id="UP000494106"/>
    </source>
</evidence>
<comment type="caution">
    <text evidence="2">The sequence shown here is derived from an EMBL/GenBank/DDBJ whole genome shotgun (WGS) entry which is preliminary data.</text>
</comment>